<organism evidence="2 3">
    <name type="scientific">Synaphobranchus kaupii</name>
    <name type="common">Kaup's arrowtooth eel</name>
    <dbReference type="NCBI Taxonomy" id="118154"/>
    <lineage>
        <taxon>Eukaryota</taxon>
        <taxon>Metazoa</taxon>
        <taxon>Chordata</taxon>
        <taxon>Craniata</taxon>
        <taxon>Vertebrata</taxon>
        <taxon>Euteleostomi</taxon>
        <taxon>Actinopterygii</taxon>
        <taxon>Neopterygii</taxon>
        <taxon>Teleostei</taxon>
        <taxon>Anguilliformes</taxon>
        <taxon>Synaphobranchidae</taxon>
        <taxon>Synaphobranchus</taxon>
    </lineage>
</organism>
<dbReference type="Pfam" id="PF21954">
    <property type="entry name" value="TUNAR"/>
    <property type="match status" value="1"/>
</dbReference>
<keyword evidence="1" id="KW-0472">Membrane</keyword>
<evidence type="ECO:0000256" key="1">
    <source>
        <dbReference type="SAM" id="Phobius"/>
    </source>
</evidence>
<evidence type="ECO:0000313" key="3">
    <source>
        <dbReference type="Proteomes" id="UP001152622"/>
    </source>
</evidence>
<name>A0A9Q1FIQ8_SYNKA</name>
<evidence type="ECO:0000313" key="2">
    <source>
        <dbReference type="EMBL" id="KAJ8359601.1"/>
    </source>
</evidence>
<dbReference type="InterPro" id="IPR054138">
    <property type="entry name" value="TUNAR"/>
</dbReference>
<feature type="transmembrane region" description="Helical" evidence="1">
    <location>
        <begin position="196"/>
        <end position="218"/>
    </location>
</feature>
<accession>A0A9Q1FIQ8</accession>
<dbReference type="EMBL" id="JAINUF010000005">
    <property type="protein sequence ID" value="KAJ8359601.1"/>
    <property type="molecule type" value="Genomic_DNA"/>
</dbReference>
<reference evidence="2" key="1">
    <citation type="journal article" date="2023" name="Science">
        <title>Genome structures resolve the early diversification of teleost fishes.</title>
        <authorList>
            <person name="Parey E."/>
            <person name="Louis A."/>
            <person name="Montfort J."/>
            <person name="Bouchez O."/>
            <person name="Roques C."/>
            <person name="Iampietro C."/>
            <person name="Lluch J."/>
            <person name="Castinel A."/>
            <person name="Donnadieu C."/>
            <person name="Desvignes T."/>
            <person name="Floi Bucao C."/>
            <person name="Jouanno E."/>
            <person name="Wen M."/>
            <person name="Mejri S."/>
            <person name="Dirks R."/>
            <person name="Jansen H."/>
            <person name="Henkel C."/>
            <person name="Chen W.J."/>
            <person name="Zahm M."/>
            <person name="Cabau C."/>
            <person name="Klopp C."/>
            <person name="Thompson A.W."/>
            <person name="Robinson-Rechavi M."/>
            <person name="Braasch I."/>
            <person name="Lecointre G."/>
            <person name="Bobe J."/>
            <person name="Postlethwait J.H."/>
            <person name="Berthelot C."/>
            <person name="Roest Crollius H."/>
            <person name="Guiguen Y."/>
        </authorList>
    </citation>
    <scope>NUCLEOTIDE SEQUENCE</scope>
    <source>
        <strain evidence="2">WJC10195</strain>
    </source>
</reference>
<gene>
    <name evidence="2" type="ORF">SKAU_G00161260</name>
</gene>
<keyword evidence="1" id="KW-1133">Transmembrane helix</keyword>
<dbReference type="AlphaFoldDB" id="A0A9Q1FIQ8"/>
<dbReference type="Proteomes" id="UP001152622">
    <property type="component" value="Chromosome 5"/>
</dbReference>
<comment type="caution">
    <text evidence="2">The sequence shown here is derived from an EMBL/GenBank/DDBJ whole genome shotgun (WGS) entry which is preliminary data.</text>
</comment>
<keyword evidence="3" id="KW-1185">Reference proteome</keyword>
<keyword evidence="1" id="KW-0812">Transmembrane</keyword>
<proteinExistence type="predicted"/>
<sequence length="221" mass="23712">MESGWSAGGVNEAIQRSVFALETEHLCCTLLDWVTSHKWPQLGGDVCSVRMQTRAQPCLSAEDPKACWMSTCSSQAVGSPGGVRRATAHLRKMTQCAGVGRLCVSESVVQPRHAAVSERGGQHEGGKGSEFGATVRMSVCTLSRYVPAAQCLPVLCLSQITASILGRLSAATMGTTVITIEEVRAQEGKEEREESILAMLGIVGTFLNLFVIVFVYIYTTL</sequence>
<protein>
    <submittedName>
        <fullName evidence="2">Uncharacterized protein</fullName>
    </submittedName>
</protein>